<dbReference type="AlphaFoldDB" id="X8DN97"/>
<accession>X8DN97</accession>
<dbReference type="EMBL" id="JAOB01000013">
    <property type="protein sequence ID" value="EUA68945.1"/>
    <property type="molecule type" value="Genomic_DNA"/>
</dbReference>
<sequence>MDGFGCRCRISLSGRRHVRRPAGGHRLRWPMDSTSQPRPIAAFRRPGCWPELVGIGRLDRISAGLAAVNISVWSGNELVAVGVCSSMLLAAGR</sequence>
<reference evidence="1" key="1">
    <citation type="submission" date="2014-01" db="EMBL/GenBank/DDBJ databases">
        <authorList>
            <person name="Brown-Elliot B."/>
            <person name="Wallace R."/>
            <person name="Lenaerts A."/>
            <person name="Ordway D."/>
            <person name="DeGroote M.A."/>
            <person name="Parker T."/>
            <person name="Sizemore C."/>
            <person name="Tallon L.J."/>
            <person name="Sadzewicz L.K."/>
            <person name="Sengamalay N."/>
            <person name="Fraser C.M."/>
            <person name="Hine E."/>
            <person name="Shefchek K.A."/>
            <person name="Das S.P."/>
            <person name="Tettelin H."/>
        </authorList>
    </citation>
    <scope>NUCLEOTIDE SEQUENCE [LARGE SCALE GENOMIC DNA]</scope>
    <source>
        <strain evidence="1">4042</strain>
    </source>
</reference>
<protein>
    <submittedName>
        <fullName evidence="1">Uncharacterized protein</fullName>
    </submittedName>
</protein>
<organism evidence="1">
    <name type="scientific">Mycobacterium xenopi 4042</name>
    <dbReference type="NCBI Taxonomy" id="1299334"/>
    <lineage>
        <taxon>Bacteria</taxon>
        <taxon>Bacillati</taxon>
        <taxon>Actinomycetota</taxon>
        <taxon>Actinomycetes</taxon>
        <taxon>Mycobacteriales</taxon>
        <taxon>Mycobacteriaceae</taxon>
        <taxon>Mycobacterium</taxon>
    </lineage>
</organism>
<name>X8DN97_MYCXE</name>
<comment type="caution">
    <text evidence="1">The sequence shown here is derived from an EMBL/GenBank/DDBJ whole genome shotgun (WGS) entry which is preliminary data.</text>
</comment>
<proteinExistence type="predicted"/>
<evidence type="ECO:0000313" key="1">
    <source>
        <dbReference type="EMBL" id="EUA68945.1"/>
    </source>
</evidence>
<gene>
    <name evidence="1" type="ORF">I553_2133</name>
</gene>